<keyword evidence="4" id="KW-1185">Reference proteome</keyword>
<dbReference type="AlphaFoldDB" id="A0AAV5QKQ6"/>
<organism evidence="3 4">
    <name type="scientific">Saccharomycopsis crataegensis</name>
    <dbReference type="NCBI Taxonomy" id="43959"/>
    <lineage>
        <taxon>Eukaryota</taxon>
        <taxon>Fungi</taxon>
        <taxon>Dikarya</taxon>
        <taxon>Ascomycota</taxon>
        <taxon>Saccharomycotina</taxon>
        <taxon>Saccharomycetes</taxon>
        <taxon>Saccharomycopsidaceae</taxon>
        <taxon>Saccharomycopsis</taxon>
    </lineage>
</organism>
<feature type="region of interest" description="Disordered" evidence="1">
    <location>
        <begin position="371"/>
        <end position="450"/>
    </location>
</feature>
<protein>
    <submittedName>
        <fullName evidence="3">Gds1 protein</fullName>
    </submittedName>
</protein>
<reference evidence="3 4" key="1">
    <citation type="journal article" date="2023" name="Elife">
        <title>Identification of key yeast species and microbe-microbe interactions impacting larval growth of Drosophila in the wild.</title>
        <authorList>
            <person name="Mure A."/>
            <person name="Sugiura Y."/>
            <person name="Maeda R."/>
            <person name="Honda K."/>
            <person name="Sakurai N."/>
            <person name="Takahashi Y."/>
            <person name="Watada M."/>
            <person name="Katoh T."/>
            <person name="Gotoh A."/>
            <person name="Gotoh Y."/>
            <person name="Taniguchi I."/>
            <person name="Nakamura K."/>
            <person name="Hayashi T."/>
            <person name="Katayama T."/>
            <person name="Uemura T."/>
            <person name="Hattori Y."/>
        </authorList>
    </citation>
    <scope>NUCLEOTIDE SEQUENCE [LARGE SCALE GENOMIC DNA]</scope>
    <source>
        <strain evidence="3 4">SC-9</strain>
    </source>
</reference>
<feature type="compositionally biased region" description="Acidic residues" evidence="1">
    <location>
        <begin position="404"/>
        <end position="439"/>
    </location>
</feature>
<feature type="compositionally biased region" description="Low complexity" evidence="1">
    <location>
        <begin position="371"/>
        <end position="394"/>
    </location>
</feature>
<dbReference type="InterPro" id="IPR057511">
    <property type="entry name" value="WH_GDS1"/>
</dbReference>
<feature type="compositionally biased region" description="Acidic residues" evidence="1">
    <location>
        <begin position="81"/>
        <end position="90"/>
    </location>
</feature>
<accession>A0AAV5QKQ6</accession>
<comment type="caution">
    <text evidence="3">The sequence shown here is derived from an EMBL/GenBank/DDBJ whole genome shotgun (WGS) entry which is preliminary data.</text>
</comment>
<feature type="domain" description="GDS1 winged helix" evidence="2">
    <location>
        <begin position="173"/>
        <end position="268"/>
    </location>
</feature>
<sequence>MALANTRPVHQLPVHSPHTEFSEINLNPPSKIKLSPSQISSPKPVSSSSNIILKPIANVHSSEAKPSSESKSSPESSVHDEVDDDEEEEVVAVVAPEDSCPSTSTSPLNDDDVPPHPPSTASKKRPDADKPRKKYNINPDKQKEKKANKINVAATGISTTIPVTGERPRPEKDASLEDDVLFTIFSILYDNDAEGKGMTVKQICDVLLEKHPETAKISTKTSNLVSAKLNAYVKRVEKGEKNLKYALSREWADTSPKRMVYVYRGILTNDFYIHAIAAMKSLEENFEEKNGGISNDELSKHKSVGDKKRTVNNILFSNDKSAGNANINLGNSNHFFNNNSEGHIDLRITPLAIPYNADLIMSAESNHLNATTDSTTITPTSSNDDSTTATTNATVYESPAVSDYDFDELDSFDDEFDNGEEEEEDDDDDEDEEDEDDETEPKKRANSGSLRYPSKLIKRVKNITAAAAAPRVPKNIANSPSPSIVLAAAASLRAAALHALSPSESNPSNLADDKTTRWIQTVREGFLTQDIGTPEDISLAELDMLFN</sequence>
<feature type="region of interest" description="Disordered" evidence="1">
    <location>
        <begin position="1"/>
        <end position="148"/>
    </location>
</feature>
<proteinExistence type="predicted"/>
<dbReference type="Proteomes" id="UP001360560">
    <property type="component" value="Unassembled WGS sequence"/>
</dbReference>
<evidence type="ECO:0000313" key="4">
    <source>
        <dbReference type="Proteomes" id="UP001360560"/>
    </source>
</evidence>
<feature type="compositionally biased region" description="Low complexity" evidence="1">
    <location>
        <begin position="35"/>
        <end position="52"/>
    </location>
</feature>
<gene>
    <name evidence="3" type="ORF">DASC09_025660</name>
</gene>
<name>A0AAV5QKQ6_9ASCO</name>
<dbReference type="EMBL" id="BTFZ01000004">
    <property type="protein sequence ID" value="GMM35241.1"/>
    <property type="molecule type" value="Genomic_DNA"/>
</dbReference>
<dbReference type="RefSeq" id="XP_064852241.1">
    <property type="nucleotide sequence ID" value="XM_064996169.1"/>
</dbReference>
<evidence type="ECO:0000259" key="2">
    <source>
        <dbReference type="Pfam" id="PF25318"/>
    </source>
</evidence>
<dbReference type="GeneID" id="90073220"/>
<evidence type="ECO:0000313" key="3">
    <source>
        <dbReference type="EMBL" id="GMM35241.1"/>
    </source>
</evidence>
<evidence type="ECO:0000256" key="1">
    <source>
        <dbReference type="SAM" id="MobiDB-lite"/>
    </source>
</evidence>
<dbReference type="Pfam" id="PF25318">
    <property type="entry name" value="WHD_GDS1"/>
    <property type="match status" value="1"/>
</dbReference>